<dbReference type="EMBL" id="CAJVPL010008854">
    <property type="protein sequence ID" value="CAG8675907.1"/>
    <property type="molecule type" value="Genomic_DNA"/>
</dbReference>
<dbReference type="AlphaFoldDB" id="A0A9N9HI72"/>
<proteinExistence type="predicted"/>
<accession>A0A9N9HI72</accession>
<protein>
    <submittedName>
        <fullName evidence="1">263_t:CDS:1</fullName>
    </submittedName>
</protein>
<comment type="caution">
    <text evidence="1">The sequence shown here is derived from an EMBL/GenBank/DDBJ whole genome shotgun (WGS) entry which is preliminary data.</text>
</comment>
<reference evidence="1" key="1">
    <citation type="submission" date="2021-06" db="EMBL/GenBank/DDBJ databases">
        <authorList>
            <person name="Kallberg Y."/>
            <person name="Tangrot J."/>
            <person name="Rosling A."/>
        </authorList>
    </citation>
    <scope>NUCLEOTIDE SEQUENCE</scope>
    <source>
        <strain evidence="1">MT106</strain>
    </source>
</reference>
<dbReference type="OrthoDB" id="2332391at2759"/>
<organism evidence="1 2">
    <name type="scientific">Ambispora gerdemannii</name>
    <dbReference type="NCBI Taxonomy" id="144530"/>
    <lineage>
        <taxon>Eukaryota</taxon>
        <taxon>Fungi</taxon>
        <taxon>Fungi incertae sedis</taxon>
        <taxon>Mucoromycota</taxon>
        <taxon>Glomeromycotina</taxon>
        <taxon>Glomeromycetes</taxon>
        <taxon>Archaeosporales</taxon>
        <taxon>Ambisporaceae</taxon>
        <taxon>Ambispora</taxon>
    </lineage>
</organism>
<sequence length="350" mass="40878">SPLCNITPIWWRLDISINIERKALKISLIILKDIAIMNTAQSRGYSPSPKFFSVSDQEMKEMMDHVLEQKKNRAASFGMVKDLTSALVPGYDITLMITFKMIEKLTKFADDDEETLLEQFTERKINRAILKSLVHSMKSEILAIESRIEQMKNTKISPEDRKFEVTSAFHSCQKVLNDFQNEAHLFYQHPLVTAPSLIAFSQLYVSVCTYGVKLHSSYTELAEREKQRLKEVVEAYKINTVRERLEMVKLTQTIKMPHYEGKIKDDMTQLIKTKSFKGALSNLKKHTKSVKLHVVDIVKDGFGYDSKPDELHYWDRTYWSQEQKYMPNYEYPMVVRIAYENYFDNVIEVI</sequence>
<gene>
    <name evidence="1" type="ORF">AGERDE_LOCUS12462</name>
</gene>
<evidence type="ECO:0000313" key="1">
    <source>
        <dbReference type="EMBL" id="CAG8675907.1"/>
    </source>
</evidence>
<name>A0A9N9HI72_9GLOM</name>
<dbReference type="Proteomes" id="UP000789831">
    <property type="component" value="Unassembled WGS sequence"/>
</dbReference>
<keyword evidence="2" id="KW-1185">Reference proteome</keyword>
<evidence type="ECO:0000313" key="2">
    <source>
        <dbReference type="Proteomes" id="UP000789831"/>
    </source>
</evidence>
<feature type="non-terminal residue" evidence="1">
    <location>
        <position position="1"/>
    </location>
</feature>